<proteinExistence type="inferred from homology"/>
<evidence type="ECO:0000259" key="2">
    <source>
        <dbReference type="Pfam" id="PF00561"/>
    </source>
</evidence>
<keyword evidence="4" id="KW-1185">Reference proteome</keyword>
<dbReference type="PANTHER" id="PTHR43039">
    <property type="entry name" value="ESTERASE-RELATED"/>
    <property type="match status" value="1"/>
</dbReference>
<dbReference type="Proteomes" id="UP000265725">
    <property type="component" value="Chromosome"/>
</dbReference>
<dbReference type="PRINTS" id="PR00111">
    <property type="entry name" value="ABHYDROLASE"/>
</dbReference>
<evidence type="ECO:0000256" key="1">
    <source>
        <dbReference type="ARBA" id="ARBA00008645"/>
    </source>
</evidence>
<dbReference type="GO" id="GO:0016787">
    <property type="term" value="F:hydrolase activity"/>
    <property type="evidence" value="ECO:0007669"/>
    <property type="project" value="UniProtKB-KW"/>
</dbReference>
<sequence>MENKHQMTVQGKGEEVLLFSNGYGCDQSMWRNVTPAFVDEYKVVTFNHVGSGKSDVSFYSSEKYGSLHGYAEDVIEIIVSLGGDPVHYVGHSVSGMIGILAANKRPELFRELILIGPSARYLNDYPDYIGGFEEKDLQELFGLMEANFDEWAKYLAPIVMENEDRPYLKQELVDNFTTGNKEISKEFARVTFYCDHRRDVRHVRVPVHILQTKHDGVVPLEAAEYLVETIPDASIQIMEATGHYPQLSQPEETIRHIQSKVKGDDPS</sequence>
<organism evidence="3 4">
    <name type="scientific">Paenisporosarcina cavernae</name>
    <dbReference type="NCBI Taxonomy" id="2320858"/>
    <lineage>
        <taxon>Bacteria</taxon>
        <taxon>Bacillati</taxon>
        <taxon>Bacillota</taxon>
        <taxon>Bacilli</taxon>
        <taxon>Bacillales</taxon>
        <taxon>Caryophanaceae</taxon>
        <taxon>Paenisporosarcina</taxon>
    </lineage>
</organism>
<dbReference type="KEGG" id="paek:D3873_03095"/>
<dbReference type="InterPro" id="IPR029058">
    <property type="entry name" value="AB_hydrolase_fold"/>
</dbReference>
<dbReference type="Gene3D" id="3.40.50.1820">
    <property type="entry name" value="alpha/beta hydrolase"/>
    <property type="match status" value="1"/>
</dbReference>
<name>A0A385YTU6_9BACL</name>
<keyword evidence="3" id="KW-0378">Hydrolase</keyword>
<dbReference type="RefSeq" id="WP_119882645.1">
    <property type="nucleotide sequence ID" value="NZ_CP032418.1"/>
</dbReference>
<dbReference type="EMBL" id="CP032418">
    <property type="protein sequence ID" value="AYC28903.1"/>
    <property type="molecule type" value="Genomic_DNA"/>
</dbReference>
<reference evidence="4" key="1">
    <citation type="submission" date="2018-09" db="EMBL/GenBank/DDBJ databases">
        <authorList>
            <person name="Zhu H."/>
        </authorList>
    </citation>
    <scope>NUCLEOTIDE SEQUENCE [LARGE SCALE GENOMIC DNA]</scope>
    <source>
        <strain evidence="4">K2R23-3</strain>
    </source>
</reference>
<dbReference type="OrthoDB" id="9780932at2"/>
<evidence type="ECO:0000313" key="3">
    <source>
        <dbReference type="EMBL" id="AYC28903.1"/>
    </source>
</evidence>
<evidence type="ECO:0000313" key="4">
    <source>
        <dbReference type="Proteomes" id="UP000265725"/>
    </source>
</evidence>
<protein>
    <submittedName>
        <fullName evidence="3">Alpha/beta hydrolase</fullName>
    </submittedName>
</protein>
<accession>A0A385YTU6</accession>
<dbReference type="InterPro" id="IPR000073">
    <property type="entry name" value="AB_hydrolase_1"/>
</dbReference>
<comment type="similarity">
    <text evidence="1">Belongs to the AB hydrolase superfamily.</text>
</comment>
<dbReference type="SUPFAM" id="SSF53474">
    <property type="entry name" value="alpha/beta-Hydrolases"/>
    <property type="match status" value="1"/>
</dbReference>
<feature type="domain" description="AB hydrolase-1" evidence="2">
    <location>
        <begin position="16"/>
        <end position="248"/>
    </location>
</feature>
<dbReference type="Pfam" id="PF00561">
    <property type="entry name" value="Abhydrolase_1"/>
    <property type="match status" value="1"/>
</dbReference>
<gene>
    <name evidence="3" type="ORF">D3873_03095</name>
</gene>
<dbReference type="AlphaFoldDB" id="A0A385YTU6"/>